<evidence type="ECO:0000313" key="4">
    <source>
        <dbReference type="Proteomes" id="UP001498771"/>
    </source>
</evidence>
<protein>
    <submittedName>
        <fullName evidence="3">Uncharacterized protein</fullName>
    </submittedName>
</protein>
<keyword evidence="4" id="KW-1185">Reference proteome</keyword>
<comment type="caution">
    <text evidence="3">The sequence shown here is derived from an EMBL/GenBank/DDBJ whole genome shotgun (WGS) entry which is preliminary data.</text>
</comment>
<evidence type="ECO:0000256" key="2">
    <source>
        <dbReference type="SAM" id="MobiDB-lite"/>
    </source>
</evidence>
<gene>
    <name evidence="3" type="ORF">BZA70DRAFT_89760</name>
</gene>
<organism evidence="3 4">
    <name type="scientific">Myxozyma melibiosi</name>
    <dbReference type="NCBI Taxonomy" id="54550"/>
    <lineage>
        <taxon>Eukaryota</taxon>
        <taxon>Fungi</taxon>
        <taxon>Dikarya</taxon>
        <taxon>Ascomycota</taxon>
        <taxon>Saccharomycotina</taxon>
        <taxon>Lipomycetes</taxon>
        <taxon>Lipomycetales</taxon>
        <taxon>Lipomycetaceae</taxon>
        <taxon>Myxozyma</taxon>
    </lineage>
</organism>
<dbReference type="EMBL" id="JBBJBU010000014">
    <property type="protein sequence ID" value="KAK7203019.1"/>
    <property type="molecule type" value="Genomic_DNA"/>
</dbReference>
<dbReference type="RefSeq" id="XP_064766052.1">
    <property type="nucleotide sequence ID" value="XM_064915517.1"/>
</dbReference>
<name>A0ABR1EZH9_9ASCO</name>
<evidence type="ECO:0000256" key="1">
    <source>
        <dbReference type="SAM" id="Coils"/>
    </source>
</evidence>
<feature type="compositionally biased region" description="Polar residues" evidence="2">
    <location>
        <begin position="102"/>
        <end position="111"/>
    </location>
</feature>
<dbReference type="Proteomes" id="UP001498771">
    <property type="component" value="Unassembled WGS sequence"/>
</dbReference>
<feature type="coiled-coil region" evidence="1">
    <location>
        <begin position="452"/>
        <end position="508"/>
    </location>
</feature>
<sequence length="534" mass="61191">MFFFSFCLCLCCCFLSIIFGGLIRIHKLMDGANKVQFHHIYSSVDWSLNSQNKQKVHFAHPNSPSPPSRPLLPFPITRKVTFLRPRRVPGSLFTIYTVNKSDASSAPSFSQPAMALSRDRSPPPAEVPIDPHMLYHHPQHPSSLSTHHHATDDEEEDDDDDDSDQNGHGTGNPDNAAVEALLGNHHHHIHHHDPSSFLDELPTSHTRPPRHPDAMVPAILRQRPKYVETEHVVVYHCPVTDCPTKTYAQRGRRAILRHLRSRTDDAHVAALEHFSQSRSAMTKQERSRKTSRTYREKNLKEAQERAALDGAPYLAPLYNPLLVKKHEAYVRKKIKTVLDSIPKPSWPVAPGLSAADAAVNALLQQHAAEMQTNVLWILQEMDNCVYFPPGADIPAMLSGEGGEYYRRRLRELEERLPSRVAQIRAAAVQLDSPGALTRASVEFQVWKKTDDIQRAKRQLDRERYEQETEEAARRIEEWERERTKEGIEEKVEEEMRKWKEQMTEKLREQWRQKDPLMAEQETIAVAALAVRQQE</sequence>
<proteinExistence type="predicted"/>
<evidence type="ECO:0000313" key="3">
    <source>
        <dbReference type="EMBL" id="KAK7203019.1"/>
    </source>
</evidence>
<feature type="region of interest" description="Disordered" evidence="2">
    <location>
        <begin position="102"/>
        <end position="214"/>
    </location>
</feature>
<dbReference type="GeneID" id="90041029"/>
<keyword evidence="1" id="KW-0175">Coiled coil</keyword>
<feature type="compositionally biased region" description="Acidic residues" evidence="2">
    <location>
        <begin position="152"/>
        <end position="164"/>
    </location>
</feature>
<reference evidence="3 4" key="1">
    <citation type="submission" date="2024-03" db="EMBL/GenBank/DDBJ databases">
        <title>Genome-scale model development and genomic sequencing of the oleaginous clade Lipomyces.</title>
        <authorList>
            <consortium name="Lawrence Berkeley National Laboratory"/>
            <person name="Czajka J.J."/>
            <person name="Han Y."/>
            <person name="Kim J."/>
            <person name="Mondo S.J."/>
            <person name="Hofstad B.A."/>
            <person name="Robles A."/>
            <person name="Haridas S."/>
            <person name="Riley R."/>
            <person name="LaButti K."/>
            <person name="Pangilinan J."/>
            <person name="Andreopoulos W."/>
            <person name="Lipzen A."/>
            <person name="Yan J."/>
            <person name="Wang M."/>
            <person name="Ng V."/>
            <person name="Grigoriev I.V."/>
            <person name="Spatafora J.W."/>
            <person name="Magnuson J.K."/>
            <person name="Baker S.E."/>
            <person name="Pomraning K.R."/>
        </authorList>
    </citation>
    <scope>NUCLEOTIDE SEQUENCE [LARGE SCALE GENOMIC DNA]</scope>
    <source>
        <strain evidence="3 4">Phaff 52-87</strain>
    </source>
</reference>
<accession>A0ABR1EZH9</accession>